<protein>
    <submittedName>
        <fullName evidence="2">Uncharacterized protein</fullName>
    </submittedName>
</protein>
<dbReference type="OrthoDB" id="6159421at2759"/>
<feature type="region of interest" description="Disordered" evidence="1">
    <location>
        <begin position="103"/>
        <end position="130"/>
    </location>
</feature>
<dbReference type="AlphaFoldDB" id="A0A0C2MA40"/>
<reference evidence="2 3" key="1">
    <citation type="journal article" date="2014" name="Genome Biol. Evol.">
        <title>The genome of the myxosporean Thelohanellus kitauei shows adaptations to nutrient acquisition within its fish host.</title>
        <authorList>
            <person name="Yang Y."/>
            <person name="Xiong J."/>
            <person name="Zhou Z."/>
            <person name="Huo F."/>
            <person name="Miao W."/>
            <person name="Ran C."/>
            <person name="Liu Y."/>
            <person name="Zhang J."/>
            <person name="Feng J."/>
            <person name="Wang M."/>
            <person name="Wang M."/>
            <person name="Wang L."/>
            <person name="Yao B."/>
        </authorList>
    </citation>
    <scope>NUCLEOTIDE SEQUENCE [LARGE SCALE GENOMIC DNA]</scope>
    <source>
        <strain evidence="2">Wuqing</strain>
    </source>
</reference>
<sequence length="202" mass="22814">MSNNNTREPTRRRYTYNKEWEKMYPITEVKSDKHAFHCVTCSRTISCADKGLRNVRRHCDTAMHRKTITDQMLGNKIPKLSLIDSPRLAFIKSTPTTGLRILNTTPSPTRNNASGSPVAQSSPKTCVSKNLPKLAPTPILPNIEKKSNINNLEDSLNGMGLLEKYKFAHGLARKMEVDFKLLNGPRKNRVGHRVEDGMLLND</sequence>
<feature type="compositionally biased region" description="Polar residues" evidence="1">
    <location>
        <begin position="103"/>
        <end position="128"/>
    </location>
</feature>
<evidence type="ECO:0000313" key="3">
    <source>
        <dbReference type="Proteomes" id="UP000031668"/>
    </source>
</evidence>
<accession>A0A0C2MA40</accession>
<evidence type="ECO:0000313" key="2">
    <source>
        <dbReference type="EMBL" id="KII61189.1"/>
    </source>
</evidence>
<organism evidence="2 3">
    <name type="scientific">Thelohanellus kitauei</name>
    <name type="common">Myxosporean</name>
    <dbReference type="NCBI Taxonomy" id="669202"/>
    <lineage>
        <taxon>Eukaryota</taxon>
        <taxon>Metazoa</taxon>
        <taxon>Cnidaria</taxon>
        <taxon>Myxozoa</taxon>
        <taxon>Myxosporea</taxon>
        <taxon>Bivalvulida</taxon>
        <taxon>Platysporina</taxon>
        <taxon>Myxobolidae</taxon>
        <taxon>Thelohanellus</taxon>
    </lineage>
</organism>
<keyword evidence="3" id="KW-1185">Reference proteome</keyword>
<name>A0A0C2MA40_THEKT</name>
<comment type="caution">
    <text evidence="2">The sequence shown here is derived from an EMBL/GenBank/DDBJ whole genome shotgun (WGS) entry which is preliminary data.</text>
</comment>
<dbReference type="EMBL" id="JWZT01005374">
    <property type="protein sequence ID" value="KII61189.1"/>
    <property type="molecule type" value="Genomic_DNA"/>
</dbReference>
<proteinExistence type="predicted"/>
<gene>
    <name evidence="2" type="ORF">RF11_11274</name>
</gene>
<dbReference type="Proteomes" id="UP000031668">
    <property type="component" value="Unassembled WGS sequence"/>
</dbReference>
<evidence type="ECO:0000256" key="1">
    <source>
        <dbReference type="SAM" id="MobiDB-lite"/>
    </source>
</evidence>